<sequence length="48" mass="5302">MSLFVFMLILFTFVMSVTREAVLGVKAGHAEALNCSASAEIDTDTDWY</sequence>
<comment type="caution">
    <text evidence="1">The sequence shown here is derived from an EMBL/GenBank/DDBJ whole genome shotgun (WGS) entry which is preliminary data.</text>
</comment>
<dbReference type="EMBL" id="JAHZST010000028">
    <property type="protein sequence ID" value="MBW8186479.1"/>
    <property type="molecule type" value="Genomic_DNA"/>
</dbReference>
<name>A0ABS7E9V9_9GAMM</name>
<reference evidence="1 2" key="1">
    <citation type="submission" date="2021-07" db="EMBL/GenBank/DDBJ databases">
        <title>Shewanella sp. nov, isolated from SCS.</title>
        <authorList>
            <person name="Cao W.R."/>
        </authorList>
    </citation>
    <scope>NUCLEOTIDE SEQUENCE [LARGE SCALE GENOMIC DNA]</scope>
    <source>
        <strain evidence="1 2">NR704-98</strain>
    </source>
</reference>
<dbReference type="Proteomes" id="UP001195963">
    <property type="component" value="Unassembled WGS sequence"/>
</dbReference>
<gene>
    <name evidence="1" type="ORF">K0625_22925</name>
</gene>
<dbReference type="RefSeq" id="WP_220111725.1">
    <property type="nucleotide sequence ID" value="NZ_JAHZST010000028.1"/>
</dbReference>
<evidence type="ECO:0000313" key="2">
    <source>
        <dbReference type="Proteomes" id="UP001195963"/>
    </source>
</evidence>
<evidence type="ECO:0000313" key="1">
    <source>
        <dbReference type="EMBL" id="MBW8186479.1"/>
    </source>
</evidence>
<proteinExistence type="predicted"/>
<organism evidence="1 2">
    <name type="scientific">Shewanella nanhaiensis</name>
    <dbReference type="NCBI Taxonomy" id="2864872"/>
    <lineage>
        <taxon>Bacteria</taxon>
        <taxon>Pseudomonadati</taxon>
        <taxon>Pseudomonadota</taxon>
        <taxon>Gammaproteobacteria</taxon>
        <taxon>Alteromonadales</taxon>
        <taxon>Shewanellaceae</taxon>
        <taxon>Shewanella</taxon>
    </lineage>
</organism>
<protein>
    <submittedName>
        <fullName evidence="1">Uncharacterized protein</fullName>
    </submittedName>
</protein>
<accession>A0ABS7E9V9</accession>
<keyword evidence="2" id="KW-1185">Reference proteome</keyword>